<dbReference type="OrthoDB" id="10058001at2759"/>
<evidence type="ECO:0000256" key="1">
    <source>
        <dbReference type="SAM" id="MobiDB-lite"/>
    </source>
</evidence>
<dbReference type="PANTHER" id="PTHR14102:SF12">
    <property type="entry name" value="CDNA SEQUENCE BC034090"/>
    <property type="match status" value="1"/>
</dbReference>
<feature type="region of interest" description="Disordered" evidence="1">
    <location>
        <begin position="655"/>
        <end position="726"/>
    </location>
</feature>
<feature type="region of interest" description="Disordered" evidence="1">
    <location>
        <begin position="1101"/>
        <end position="1152"/>
    </location>
</feature>
<reference evidence="4 5" key="1">
    <citation type="submission" date="2025-04" db="UniProtKB">
        <authorList>
            <consortium name="RefSeq"/>
        </authorList>
    </citation>
    <scope>IDENTIFICATION</scope>
</reference>
<feature type="domain" description="PDZ" evidence="2">
    <location>
        <begin position="1293"/>
        <end position="1355"/>
    </location>
</feature>
<gene>
    <name evidence="4 5" type="primary">KIAA1614</name>
</gene>
<feature type="region of interest" description="Disordered" evidence="1">
    <location>
        <begin position="929"/>
        <end position="1025"/>
    </location>
</feature>
<dbReference type="InterPro" id="IPR032756">
    <property type="entry name" value="DUF4685"/>
</dbReference>
<dbReference type="PROSITE" id="PS50106">
    <property type="entry name" value="PDZ"/>
    <property type="match status" value="1"/>
</dbReference>
<dbReference type="PANTHER" id="PTHR14102">
    <property type="entry name" value="PAR-6-RELATED"/>
    <property type="match status" value="1"/>
</dbReference>
<dbReference type="GO" id="GO:0005938">
    <property type="term" value="C:cell cortex"/>
    <property type="evidence" value="ECO:0007669"/>
    <property type="project" value="TreeGrafter"/>
</dbReference>
<dbReference type="Gene3D" id="2.30.42.10">
    <property type="match status" value="1"/>
</dbReference>
<protein>
    <submittedName>
        <fullName evidence="4 5">Uncharacterized protein KIAA1614 homolog isoform X1</fullName>
    </submittedName>
</protein>
<dbReference type="GO" id="GO:0016324">
    <property type="term" value="C:apical plasma membrane"/>
    <property type="evidence" value="ECO:0007669"/>
    <property type="project" value="TreeGrafter"/>
</dbReference>
<evidence type="ECO:0000313" key="3">
    <source>
        <dbReference type="Proteomes" id="UP000515159"/>
    </source>
</evidence>
<feature type="compositionally biased region" description="Low complexity" evidence="1">
    <location>
        <begin position="437"/>
        <end position="451"/>
    </location>
</feature>
<feature type="compositionally biased region" description="Basic and acidic residues" evidence="1">
    <location>
        <begin position="42"/>
        <end position="55"/>
    </location>
</feature>
<feature type="region of interest" description="Disordered" evidence="1">
    <location>
        <begin position="40"/>
        <end position="71"/>
    </location>
</feature>
<dbReference type="KEGG" id="gsh:117346470"/>
<dbReference type="SMART" id="SM00228">
    <property type="entry name" value="PDZ"/>
    <property type="match status" value="1"/>
</dbReference>
<feature type="compositionally biased region" description="Polar residues" evidence="1">
    <location>
        <begin position="1122"/>
        <end position="1143"/>
    </location>
</feature>
<dbReference type="GeneID" id="117346470"/>
<accession>A0A6P8NMX4</accession>
<name>A0A6P8NMX4_GEOSA</name>
<dbReference type="InterPro" id="IPR001478">
    <property type="entry name" value="PDZ"/>
</dbReference>
<dbReference type="CTD" id="57710"/>
<evidence type="ECO:0000313" key="5">
    <source>
        <dbReference type="RefSeq" id="XP_033771974.1"/>
    </source>
</evidence>
<feature type="compositionally biased region" description="Polar residues" evidence="1">
    <location>
        <begin position="929"/>
        <end position="945"/>
    </location>
</feature>
<dbReference type="GO" id="GO:0060341">
    <property type="term" value="P:regulation of cellular localization"/>
    <property type="evidence" value="ECO:0007669"/>
    <property type="project" value="TreeGrafter"/>
</dbReference>
<dbReference type="GO" id="GO:0007098">
    <property type="term" value="P:centrosome cycle"/>
    <property type="evidence" value="ECO:0007669"/>
    <property type="project" value="TreeGrafter"/>
</dbReference>
<dbReference type="InterPro" id="IPR036034">
    <property type="entry name" value="PDZ_sf"/>
</dbReference>
<feature type="compositionally biased region" description="Polar residues" evidence="1">
    <location>
        <begin position="997"/>
        <end position="1014"/>
    </location>
</feature>
<dbReference type="GO" id="GO:0007163">
    <property type="term" value="P:establishment or maintenance of cell polarity"/>
    <property type="evidence" value="ECO:0007669"/>
    <property type="project" value="TreeGrafter"/>
</dbReference>
<keyword evidence="3" id="KW-1185">Reference proteome</keyword>
<feature type="compositionally biased region" description="Polar residues" evidence="1">
    <location>
        <begin position="969"/>
        <end position="987"/>
    </location>
</feature>
<evidence type="ECO:0000259" key="2">
    <source>
        <dbReference type="PROSITE" id="PS50106"/>
    </source>
</evidence>
<dbReference type="RefSeq" id="XP_033771973.1">
    <property type="nucleotide sequence ID" value="XM_033916082.1"/>
</dbReference>
<feature type="compositionally biased region" description="Polar residues" evidence="1">
    <location>
        <begin position="606"/>
        <end position="619"/>
    </location>
</feature>
<dbReference type="SUPFAM" id="SSF50156">
    <property type="entry name" value="PDZ domain-like"/>
    <property type="match status" value="1"/>
</dbReference>
<feature type="region of interest" description="Disordered" evidence="1">
    <location>
        <begin position="590"/>
        <end position="623"/>
    </location>
</feature>
<feature type="region of interest" description="Disordered" evidence="1">
    <location>
        <begin position="423"/>
        <end position="467"/>
    </location>
</feature>
<dbReference type="Proteomes" id="UP000515159">
    <property type="component" value="Chromosome 12"/>
</dbReference>
<feature type="compositionally biased region" description="Polar residues" evidence="1">
    <location>
        <begin position="688"/>
        <end position="702"/>
    </location>
</feature>
<dbReference type="GO" id="GO:0005634">
    <property type="term" value="C:nucleus"/>
    <property type="evidence" value="ECO:0007669"/>
    <property type="project" value="TreeGrafter"/>
</dbReference>
<dbReference type="InterPro" id="IPR051741">
    <property type="entry name" value="PAR6_homolog"/>
</dbReference>
<sequence length="1381" mass="151287">MDDPLLSERRQALRRGKACIESVCSAKLSPESTQHINLTDQCQDKLSPRQNKADRSVATTYPLRAGPKDRPSMEYNGQQLSCANTSVLQSKVKALKEKRVACNQGGPLPQDHGFPRKPKARRGKLLHGLHSEDIPSDDVVVNPQAQICTYLTDSLLNGAEDGADQWVTTIIGPSASHAKAPKGTDSEEGSTKIWISPQDFWALSCTKQDQSEMRKGKDLSSESWGVHYYEKTPPSSKTLAREDLQLPSSAEDLLKCNMEMGASKDLQFVPNEESLYGTELSSGLWRTDSWDSMGSIASFPPLDERVERNRALLKEMLNTSGQASYQEPAAELQEMGRDSLGPGLLLNDPDRDSGISLQDSEGGRAFVPQQELVPSTRHEQAKQLLPRTRMKARTSPLRASHHILSLAAGISLDLEGRNCAQDVKQNSLQRTREAHPSGNLSDSSSGESSCGRRNRGPSPSRVHFEDESMRDAEIRYLERLQQRQKRALDSVLLSLGQGPLVSKPDLSDYISRDLLHKQNGINKSCEQQSLGLISERGSQETVKGSPVRALSPAFSSEGKCSTCGSYIKSPASPNSDVCVNLMGNEVSGVVHEQYGPSGGKEGGDSNFAQQGPTTQSLGSRGSPLWILPSRQRIQTERIRETYIGKVTYIDDVDSALDSTDTSDSCRTDSEETGTSFSHSRVNRRDRNFQSNEQKLDASSASNLGKDPRVRKVQSDKSQLKSSAMEVSTPFPRDCAKTDNIVAEETNNFISDTIVRENYFMKPSAHSMVQTSKVKVDHAMDQSEKQTLPYPIYELQASVPLSKKNLPLKPYKNAILADKCRSLSQETDMDNGQLTSQDSQKNNQLSYIYISENEIRVQSPPIPESEGHKELCYISSTLSDEQKSLHCASVPISREKITSQQTSKPVSKVLKNLACTSALVSEIQNLQRAASFTSEKQKTPQCTSGSVPEGQKMLPNPSVLVSKKQKKHQYSSVSLPEGQSSTQYNMVSHSKGLRKRLNSSVSVSERQDTRQSSVPVSERQDNLKKNSTSVYCKSQLGAWSTNNCNNRSAEQHAVSQTVSRVDSGVKGHFSENSSINSEGTAASTMSIISSASITISLLPDGKEPSCFSGSPSQDVPGEDPQKKQTPADQSSLPHGSDDTNSGAQSMPLKKGTSSGLKKFFSALGHSTRQKLGRFRSSSEEHIPVKATGVDRSGMDAEVGSSNSNMKKVPSLQSLKSVSPFRQQRKASSIQNLHSFLGKSDRSSNYLVETPELDRANRRFGPQTRRALSVEDIGSPDQARIVGRVVKTFHDGTCQLELRRPPFGSFGFCISSGQGRPDTGVYIERLANASTEKLFAGLLGVGDEILEVNGLKVAGLSLAYINNLMTQVDTLSVRVLQQRRPQR</sequence>
<evidence type="ECO:0000313" key="4">
    <source>
        <dbReference type="RefSeq" id="XP_033771973.1"/>
    </source>
</evidence>
<dbReference type="RefSeq" id="XP_033771974.1">
    <property type="nucleotide sequence ID" value="XM_033916083.1"/>
</dbReference>
<organism evidence="3 5">
    <name type="scientific">Geotrypetes seraphini</name>
    <name type="common">Gaboon caecilian</name>
    <name type="synonym">Caecilia seraphini</name>
    <dbReference type="NCBI Taxonomy" id="260995"/>
    <lineage>
        <taxon>Eukaryota</taxon>
        <taxon>Metazoa</taxon>
        <taxon>Chordata</taxon>
        <taxon>Craniata</taxon>
        <taxon>Vertebrata</taxon>
        <taxon>Euteleostomi</taxon>
        <taxon>Amphibia</taxon>
        <taxon>Gymnophiona</taxon>
        <taxon>Geotrypetes</taxon>
    </lineage>
</organism>
<proteinExistence type="predicted"/>
<dbReference type="Pfam" id="PF15737">
    <property type="entry name" value="DUF4685"/>
    <property type="match status" value="1"/>
</dbReference>
<feature type="compositionally biased region" description="Basic and acidic residues" evidence="1">
    <location>
        <begin position="705"/>
        <end position="718"/>
    </location>
</feature>